<evidence type="ECO:0000256" key="8">
    <source>
        <dbReference type="ARBA" id="ARBA00022786"/>
    </source>
</evidence>
<dbReference type="SUPFAM" id="SSF57850">
    <property type="entry name" value="RING/U-box"/>
    <property type="match status" value="1"/>
</dbReference>
<comment type="function">
    <text evidence="10">E3 ubiquitin-protein ligase that mediates ubiquitination and subsequent proteasomal degradation of target proteins. E3 ubiquitin ligases accept ubiquitin from an E2 ubiquitin-conjugating enzyme in the form of a thioester and then directly transfers the ubiquitin to targeted substrates. It probably triggers the ubiquitin-mediated degradation of different substrates.</text>
</comment>
<evidence type="ECO:0000256" key="3">
    <source>
        <dbReference type="ARBA" id="ARBA00009119"/>
    </source>
</evidence>
<evidence type="ECO:0000256" key="1">
    <source>
        <dbReference type="ARBA" id="ARBA00000900"/>
    </source>
</evidence>
<gene>
    <name evidence="16" type="primary">LOC108836467</name>
</gene>
<evidence type="ECO:0000256" key="4">
    <source>
        <dbReference type="ARBA" id="ARBA00012483"/>
    </source>
</evidence>
<evidence type="ECO:0000256" key="2">
    <source>
        <dbReference type="ARBA" id="ARBA00004906"/>
    </source>
</evidence>
<evidence type="ECO:0000256" key="12">
    <source>
        <dbReference type="SAM" id="MobiDB-lite"/>
    </source>
</evidence>
<evidence type="ECO:0000256" key="6">
    <source>
        <dbReference type="ARBA" id="ARBA00022723"/>
    </source>
</evidence>
<dbReference type="GO" id="GO:0016567">
    <property type="term" value="P:protein ubiquitination"/>
    <property type="evidence" value="ECO:0007669"/>
    <property type="project" value="UniProtKB-UniPathway"/>
</dbReference>
<keyword evidence="6" id="KW-0479">Metal-binding</keyword>
<dbReference type="PANTHER" id="PTHR46632">
    <property type="entry name" value="E3 UBIQUITIN-PROTEIN LIGASE SINA-LIKE 4"/>
    <property type="match status" value="1"/>
</dbReference>
<dbReference type="Pfam" id="PF21361">
    <property type="entry name" value="Sina_ZnF"/>
    <property type="match status" value="1"/>
</dbReference>
<dbReference type="InterPro" id="IPR049548">
    <property type="entry name" value="Sina-like_RING"/>
</dbReference>
<reference evidence="16" key="2">
    <citation type="submission" date="2025-08" db="UniProtKB">
        <authorList>
            <consortium name="RefSeq"/>
        </authorList>
    </citation>
    <scope>IDENTIFICATION</scope>
    <source>
        <tissue evidence="16">Leaf</tissue>
    </source>
</reference>
<feature type="domain" description="SIAH-type" evidence="14">
    <location>
        <begin position="180"/>
        <end position="238"/>
    </location>
</feature>
<feature type="region of interest" description="Disordered" evidence="12">
    <location>
        <begin position="1"/>
        <end position="117"/>
    </location>
</feature>
<evidence type="ECO:0000313" key="15">
    <source>
        <dbReference type="Proteomes" id="UP000504610"/>
    </source>
</evidence>
<evidence type="ECO:0000256" key="5">
    <source>
        <dbReference type="ARBA" id="ARBA00022679"/>
    </source>
</evidence>
<accession>A0A6J0LZA1</accession>
<feature type="compositionally biased region" description="Acidic residues" evidence="12">
    <location>
        <begin position="26"/>
        <end position="66"/>
    </location>
</feature>
<dbReference type="GO" id="GO:0061630">
    <property type="term" value="F:ubiquitin protein ligase activity"/>
    <property type="evidence" value="ECO:0007669"/>
    <property type="project" value="UniProtKB-EC"/>
</dbReference>
<proteinExistence type="inferred from homology"/>
<dbReference type="SUPFAM" id="SSF49599">
    <property type="entry name" value="TRAF domain-like"/>
    <property type="match status" value="1"/>
</dbReference>
<evidence type="ECO:0000259" key="13">
    <source>
        <dbReference type="PROSITE" id="PS50089"/>
    </source>
</evidence>
<keyword evidence="9" id="KW-0862">Zinc</keyword>
<dbReference type="AlphaFoldDB" id="A0A6J0LZA1"/>
<organism evidence="15 16">
    <name type="scientific">Raphanus sativus</name>
    <name type="common">Radish</name>
    <name type="synonym">Raphanus raphanistrum var. sativus</name>
    <dbReference type="NCBI Taxonomy" id="3726"/>
    <lineage>
        <taxon>Eukaryota</taxon>
        <taxon>Viridiplantae</taxon>
        <taxon>Streptophyta</taxon>
        <taxon>Embryophyta</taxon>
        <taxon>Tracheophyta</taxon>
        <taxon>Spermatophyta</taxon>
        <taxon>Magnoliopsida</taxon>
        <taxon>eudicotyledons</taxon>
        <taxon>Gunneridae</taxon>
        <taxon>Pentapetalae</taxon>
        <taxon>rosids</taxon>
        <taxon>malvids</taxon>
        <taxon>Brassicales</taxon>
        <taxon>Brassicaceae</taxon>
        <taxon>Brassiceae</taxon>
        <taxon>Raphanus</taxon>
    </lineage>
</organism>
<evidence type="ECO:0000256" key="9">
    <source>
        <dbReference type="ARBA" id="ARBA00022833"/>
    </source>
</evidence>
<comment type="pathway">
    <text evidence="2">Protein modification; protein ubiquitination.</text>
</comment>
<dbReference type="Pfam" id="PF21362">
    <property type="entry name" value="Sina_RING"/>
    <property type="match status" value="1"/>
</dbReference>
<keyword evidence="5" id="KW-0808">Transferase</keyword>
<dbReference type="Proteomes" id="UP000504610">
    <property type="component" value="Chromosome 7"/>
</dbReference>
<dbReference type="InterPro" id="IPR044286">
    <property type="entry name" value="SINL_plant"/>
</dbReference>
<evidence type="ECO:0000256" key="10">
    <source>
        <dbReference type="ARBA" id="ARBA00024004"/>
    </source>
</evidence>
<dbReference type="PROSITE" id="PS51081">
    <property type="entry name" value="ZF_SIAH"/>
    <property type="match status" value="1"/>
</dbReference>
<dbReference type="EC" id="2.3.2.27" evidence="4"/>
<feature type="compositionally biased region" description="Low complexity" evidence="12">
    <location>
        <begin position="99"/>
        <end position="117"/>
    </location>
</feature>
<evidence type="ECO:0000313" key="16">
    <source>
        <dbReference type="RefSeq" id="XP_018465124.2"/>
    </source>
</evidence>
<evidence type="ECO:0000256" key="7">
    <source>
        <dbReference type="ARBA" id="ARBA00022771"/>
    </source>
</evidence>
<feature type="domain" description="RING-type" evidence="13">
    <location>
        <begin position="127"/>
        <end position="163"/>
    </location>
</feature>
<keyword evidence="8" id="KW-0833">Ubl conjugation pathway</keyword>
<comment type="catalytic activity">
    <reaction evidence="1">
        <text>S-ubiquitinyl-[E2 ubiquitin-conjugating enzyme]-L-cysteine + [acceptor protein]-L-lysine = [E2 ubiquitin-conjugating enzyme]-L-cysteine + N(6)-ubiquitinyl-[acceptor protein]-L-lysine.</text>
        <dbReference type="EC" id="2.3.2.27"/>
    </reaction>
</comment>
<name>A0A6J0LZA1_RAPSA</name>
<dbReference type="InterPro" id="IPR013010">
    <property type="entry name" value="Znf_SIAH"/>
</dbReference>
<protein>
    <recommendedName>
        <fullName evidence="4">RING-type E3 ubiquitin transferase</fullName>
        <ecNumber evidence="4">2.3.2.27</ecNumber>
    </recommendedName>
</protein>
<reference evidence="15" key="1">
    <citation type="journal article" date="2019" name="Database">
        <title>The radish genome database (RadishGD): an integrated information resource for radish genomics.</title>
        <authorList>
            <person name="Yu H.J."/>
            <person name="Baek S."/>
            <person name="Lee Y.J."/>
            <person name="Cho A."/>
            <person name="Mun J.H."/>
        </authorList>
    </citation>
    <scope>NUCLEOTIDE SEQUENCE [LARGE SCALE GENOMIC DNA]</scope>
    <source>
        <strain evidence="15">cv. WK10039</strain>
    </source>
</reference>
<dbReference type="UniPathway" id="UPA00143"/>
<dbReference type="GeneID" id="108836467"/>
<dbReference type="Gene3D" id="3.30.40.10">
    <property type="entry name" value="Zinc/RING finger domain, C3HC4 (zinc finger)"/>
    <property type="match status" value="2"/>
</dbReference>
<dbReference type="PANTHER" id="PTHR46632:SF22">
    <property type="entry name" value="RING-TYPE E3 UBIQUITIN TRANSFERASE"/>
    <property type="match status" value="1"/>
</dbReference>
<comment type="similarity">
    <text evidence="3">Belongs to the SINA (Seven in absentia) family.</text>
</comment>
<dbReference type="CDD" id="cd16571">
    <property type="entry name" value="RING-HC_SIAHs"/>
    <property type="match status" value="1"/>
</dbReference>
<feature type="compositionally biased region" description="Low complexity" evidence="12">
    <location>
        <begin position="67"/>
        <end position="77"/>
    </location>
</feature>
<dbReference type="KEGG" id="rsz:108836467"/>
<dbReference type="GO" id="GO:0008270">
    <property type="term" value="F:zinc ion binding"/>
    <property type="evidence" value="ECO:0007669"/>
    <property type="project" value="UniProtKB-KW"/>
</dbReference>
<dbReference type="InterPro" id="IPR013083">
    <property type="entry name" value="Znf_RING/FYVE/PHD"/>
</dbReference>
<feature type="compositionally biased region" description="Polar residues" evidence="12">
    <location>
        <begin position="1"/>
        <end position="11"/>
    </location>
</feature>
<evidence type="ECO:0000259" key="14">
    <source>
        <dbReference type="PROSITE" id="PS51081"/>
    </source>
</evidence>
<evidence type="ECO:0000256" key="11">
    <source>
        <dbReference type="PROSITE-ProRule" id="PRU00455"/>
    </source>
</evidence>
<dbReference type="PROSITE" id="PS50089">
    <property type="entry name" value="ZF_RING_2"/>
    <property type="match status" value="1"/>
</dbReference>
<keyword evidence="15" id="KW-1185">Reference proteome</keyword>
<dbReference type="InterPro" id="IPR001841">
    <property type="entry name" value="Znf_RING"/>
</dbReference>
<dbReference type="RefSeq" id="XP_018465124.2">
    <property type="nucleotide sequence ID" value="XM_018609622.2"/>
</dbReference>
<sequence>MSLPPRNSSDNRSPKRQRFPPPPPVPEEEEEEEESDESVDDDEEEDYSDDSADEEGDEDEDEEDDVQAAAADAGVGVPMMARRTGGTALRNTVTEAQSRRSVSISSSSPSSSSSQLSITLKSSDLDCPTCLEPLKGPIYQCRNGHITCSACLNKVHKKCPACRIPIGDIRCRAMERVIESSVVPCCNAVYGCKETSSYGNGSAHEEVCVYVRCFCPLPNCSYTGAYKDLQTHALNTHSWDVENLIPFEFDYAQIFSMNLAKSKTALFQEEKEGDLIVVQAVKGTHGGVCVTASHIAPSTLGLRNLSCSLAKLNAYTTLRIGLMVKKIQKVREPEEPKEDFLFIPDYMLSDDHLKMQICVGNELSYAHI</sequence>
<dbReference type="OrthoDB" id="1104619at2759"/>
<keyword evidence="7 11" id="KW-0863">Zinc-finger</keyword>